<evidence type="ECO:0000313" key="2">
    <source>
        <dbReference type="Proteomes" id="UP000827976"/>
    </source>
</evidence>
<keyword evidence="2" id="KW-1185">Reference proteome</keyword>
<organism evidence="1 2">
    <name type="scientific">Dioscorea alata</name>
    <name type="common">Purple yam</name>
    <dbReference type="NCBI Taxonomy" id="55571"/>
    <lineage>
        <taxon>Eukaryota</taxon>
        <taxon>Viridiplantae</taxon>
        <taxon>Streptophyta</taxon>
        <taxon>Embryophyta</taxon>
        <taxon>Tracheophyta</taxon>
        <taxon>Spermatophyta</taxon>
        <taxon>Magnoliopsida</taxon>
        <taxon>Liliopsida</taxon>
        <taxon>Dioscoreales</taxon>
        <taxon>Dioscoreaceae</taxon>
        <taxon>Dioscorea</taxon>
    </lineage>
</organism>
<name>A0ACB7VKF2_DIOAL</name>
<accession>A0ACB7VKF2</accession>
<reference evidence="2" key="1">
    <citation type="journal article" date="2022" name="Nat. Commun.">
        <title>Chromosome evolution and the genetic basis of agronomically important traits in greater yam.</title>
        <authorList>
            <person name="Bredeson J.V."/>
            <person name="Lyons J.B."/>
            <person name="Oniyinde I.O."/>
            <person name="Okereke N.R."/>
            <person name="Kolade O."/>
            <person name="Nnabue I."/>
            <person name="Nwadili C.O."/>
            <person name="Hribova E."/>
            <person name="Parker M."/>
            <person name="Nwogha J."/>
            <person name="Shu S."/>
            <person name="Carlson J."/>
            <person name="Kariba R."/>
            <person name="Muthemba S."/>
            <person name="Knop K."/>
            <person name="Barton G.J."/>
            <person name="Sherwood A.V."/>
            <person name="Lopez-Montes A."/>
            <person name="Asiedu R."/>
            <person name="Jamnadass R."/>
            <person name="Muchugi A."/>
            <person name="Goodstein D."/>
            <person name="Egesi C.N."/>
            <person name="Featherston J."/>
            <person name="Asfaw A."/>
            <person name="Simpson G.G."/>
            <person name="Dolezel J."/>
            <person name="Hendre P.S."/>
            <person name="Van Deynze A."/>
            <person name="Kumar P.L."/>
            <person name="Obidiegwu J.E."/>
            <person name="Bhattacharjee R."/>
            <person name="Rokhsar D.S."/>
        </authorList>
    </citation>
    <scope>NUCLEOTIDE SEQUENCE [LARGE SCALE GENOMIC DNA]</scope>
    <source>
        <strain evidence="2">cv. TDa95/00328</strain>
    </source>
</reference>
<gene>
    <name evidence="1" type="ORF">IHE45_08G092900</name>
</gene>
<dbReference type="Proteomes" id="UP000827976">
    <property type="component" value="Chromosome 8"/>
</dbReference>
<protein>
    <submittedName>
        <fullName evidence="1">Cysteine-rich secretory protein-related protein</fullName>
    </submittedName>
</protein>
<proteinExistence type="predicted"/>
<evidence type="ECO:0000313" key="1">
    <source>
        <dbReference type="EMBL" id="KAH7674743.1"/>
    </source>
</evidence>
<dbReference type="EMBL" id="CM037018">
    <property type="protein sequence ID" value="KAH7674743.1"/>
    <property type="molecule type" value="Genomic_DNA"/>
</dbReference>
<comment type="caution">
    <text evidence="1">The sequence shown here is derived from an EMBL/GenBank/DDBJ whole genome shotgun (WGS) entry which is preliminary data.</text>
</comment>
<sequence length="200" mass="22080">MFIKSSSSTNLVTKSSIINVEKTKPATTKAQFMASHNAARQVVGVPPLMWDTGLATFARVYANQRRKDCSLIHSPGYVYEPLHLSNLKKKILMAENDSGMLTERTSFGGKGGDGAQLMWWLHGWRRSSGITTTTTRARALTVHTTRRSYGAQQSRSGVPRSCATVVIPSPYVSIILRGTTLELGHMCSKSRSPEKSQMYQ</sequence>